<dbReference type="RefSeq" id="XP_009543690.1">
    <property type="nucleotide sequence ID" value="XM_009545395.1"/>
</dbReference>
<dbReference type="GeneID" id="20667154"/>
<sequence length="124" mass="13343">MASPRSSNRPESPTGSTLSSASLSAEHTPLGSESPLSASLRHRQPVPVRITGEYTTDSIMNSPTPTFPAFTTNSTFGERLVGRTAGPSRLSAPTHKLTIRADPTMVTCFDPADKELYNLWVPRS</sequence>
<evidence type="ECO:0000256" key="1">
    <source>
        <dbReference type="SAM" id="MobiDB-lite"/>
    </source>
</evidence>
<dbReference type="HOGENOM" id="CLU_2185688_0_0_1"/>
<dbReference type="KEGG" id="hir:HETIRDRAFT_146686"/>
<dbReference type="eggNOG" id="ENOG502RCRK">
    <property type="taxonomic scope" value="Eukaryota"/>
</dbReference>
<organism evidence="2 3">
    <name type="scientific">Heterobasidion irregulare (strain TC 32-1)</name>
    <dbReference type="NCBI Taxonomy" id="747525"/>
    <lineage>
        <taxon>Eukaryota</taxon>
        <taxon>Fungi</taxon>
        <taxon>Dikarya</taxon>
        <taxon>Basidiomycota</taxon>
        <taxon>Agaricomycotina</taxon>
        <taxon>Agaricomycetes</taxon>
        <taxon>Russulales</taxon>
        <taxon>Bondarzewiaceae</taxon>
        <taxon>Heterobasidion</taxon>
        <taxon>Heterobasidion annosum species complex</taxon>
    </lineage>
</organism>
<gene>
    <name evidence="2" type="ORF">HETIRDRAFT_146686</name>
</gene>
<dbReference type="InParanoid" id="W4KDY9"/>
<accession>W4KDY9</accession>
<name>W4KDY9_HETIT</name>
<dbReference type="EMBL" id="KI925456">
    <property type="protein sequence ID" value="ETW83964.1"/>
    <property type="molecule type" value="Genomic_DNA"/>
</dbReference>
<proteinExistence type="predicted"/>
<dbReference type="Proteomes" id="UP000030671">
    <property type="component" value="Unassembled WGS sequence"/>
</dbReference>
<feature type="region of interest" description="Disordered" evidence="1">
    <location>
        <begin position="1"/>
        <end position="47"/>
    </location>
</feature>
<evidence type="ECO:0000313" key="2">
    <source>
        <dbReference type="EMBL" id="ETW83964.1"/>
    </source>
</evidence>
<feature type="compositionally biased region" description="Polar residues" evidence="1">
    <location>
        <begin position="1"/>
        <end position="11"/>
    </location>
</feature>
<dbReference type="AlphaFoldDB" id="W4KDY9"/>
<reference evidence="2 3" key="1">
    <citation type="journal article" date="2012" name="New Phytol.">
        <title>Insight into trade-off between wood decay and parasitism from the genome of a fungal forest pathogen.</title>
        <authorList>
            <person name="Olson A."/>
            <person name="Aerts A."/>
            <person name="Asiegbu F."/>
            <person name="Belbahri L."/>
            <person name="Bouzid O."/>
            <person name="Broberg A."/>
            <person name="Canback B."/>
            <person name="Coutinho P.M."/>
            <person name="Cullen D."/>
            <person name="Dalman K."/>
            <person name="Deflorio G."/>
            <person name="van Diepen L.T."/>
            <person name="Dunand C."/>
            <person name="Duplessis S."/>
            <person name="Durling M."/>
            <person name="Gonthier P."/>
            <person name="Grimwood J."/>
            <person name="Fossdal C.G."/>
            <person name="Hansson D."/>
            <person name="Henrissat B."/>
            <person name="Hietala A."/>
            <person name="Himmelstrand K."/>
            <person name="Hoffmeister D."/>
            <person name="Hogberg N."/>
            <person name="James T.Y."/>
            <person name="Karlsson M."/>
            <person name="Kohler A."/>
            <person name="Kues U."/>
            <person name="Lee Y.H."/>
            <person name="Lin Y.C."/>
            <person name="Lind M."/>
            <person name="Lindquist E."/>
            <person name="Lombard V."/>
            <person name="Lucas S."/>
            <person name="Lunden K."/>
            <person name="Morin E."/>
            <person name="Murat C."/>
            <person name="Park J."/>
            <person name="Raffaello T."/>
            <person name="Rouze P."/>
            <person name="Salamov A."/>
            <person name="Schmutz J."/>
            <person name="Solheim H."/>
            <person name="Stahlberg J."/>
            <person name="Velez H."/>
            <person name="de Vries R.P."/>
            <person name="Wiebenga A."/>
            <person name="Woodward S."/>
            <person name="Yakovlev I."/>
            <person name="Garbelotto M."/>
            <person name="Martin F."/>
            <person name="Grigoriev I.V."/>
            <person name="Stenlid J."/>
        </authorList>
    </citation>
    <scope>NUCLEOTIDE SEQUENCE [LARGE SCALE GENOMIC DNA]</scope>
    <source>
        <strain evidence="2 3">TC 32-1</strain>
    </source>
</reference>
<dbReference type="OrthoDB" id="2669285at2759"/>
<evidence type="ECO:0000313" key="3">
    <source>
        <dbReference type="Proteomes" id="UP000030671"/>
    </source>
</evidence>
<feature type="compositionally biased region" description="Low complexity" evidence="1">
    <location>
        <begin position="12"/>
        <end position="25"/>
    </location>
</feature>
<keyword evidence="3" id="KW-1185">Reference proteome</keyword>
<protein>
    <submittedName>
        <fullName evidence="2">Uncharacterized protein</fullName>
    </submittedName>
</protein>